<accession>A0AAV5VMW2</accession>
<comment type="caution">
    <text evidence="1">The sequence shown here is derived from an EMBL/GenBank/DDBJ whole genome shotgun (WGS) entry which is preliminary data.</text>
</comment>
<name>A0AAV5VMW2_9BILA</name>
<evidence type="ECO:0000313" key="2">
    <source>
        <dbReference type="Proteomes" id="UP001432322"/>
    </source>
</evidence>
<evidence type="ECO:0000313" key="1">
    <source>
        <dbReference type="EMBL" id="GMT19971.1"/>
    </source>
</evidence>
<gene>
    <name evidence="1" type="ORF">PFISCL1PPCAC_11268</name>
</gene>
<dbReference type="EMBL" id="BTSY01000003">
    <property type="protein sequence ID" value="GMT19971.1"/>
    <property type="molecule type" value="Genomic_DNA"/>
</dbReference>
<organism evidence="1 2">
    <name type="scientific">Pristionchus fissidentatus</name>
    <dbReference type="NCBI Taxonomy" id="1538716"/>
    <lineage>
        <taxon>Eukaryota</taxon>
        <taxon>Metazoa</taxon>
        <taxon>Ecdysozoa</taxon>
        <taxon>Nematoda</taxon>
        <taxon>Chromadorea</taxon>
        <taxon>Rhabditida</taxon>
        <taxon>Rhabditina</taxon>
        <taxon>Diplogasteromorpha</taxon>
        <taxon>Diplogasteroidea</taxon>
        <taxon>Neodiplogasteridae</taxon>
        <taxon>Pristionchus</taxon>
    </lineage>
</organism>
<protein>
    <submittedName>
        <fullName evidence="1">Uncharacterized protein</fullName>
    </submittedName>
</protein>
<keyword evidence="2" id="KW-1185">Reference proteome</keyword>
<proteinExistence type="predicted"/>
<dbReference type="Proteomes" id="UP001432322">
    <property type="component" value="Unassembled WGS sequence"/>
</dbReference>
<dbReference type="AlphaFoldDB" id="A0AAV5VMW2"/>
<reference evidence="1" key="1">
    <citation type="submission" date="2023-10" db="EMBL/GenBank/DDBJ databases">
        <title>Genome assembly of Pristionchus species.</title>
        <authorList>
            <person name="Yoshida K."/>
            <person name="Sommer R.J."/>
        </authorList>
    </citation>
    <scope>NUCLEOTIDE SEQUENCE</scope>
    <source>
        <strain evidence="1">RS5133</strain>
    </source>
</reference>
<feature type="non-terminal residue" evidence="1">
    <location>
        <position position="1"/>
    </location>
</feature>
<sequence length="102" mass="11346">LYASVVDKVEDAHLIEVENDLVFGRRVNDEPLISSIGFTLDESGNESGLVLFHLLHDIHDYLDQSIDAVIDVGFPHLHLFGAVLLHLIADVWVVAQHCCSML</sequence>